<evidence type="ECO:0000256" key="1">
    <source>
        <dbReference type="SAM" id="MobiDB-lite"/>
    </source>
</evidence>
<dbReference type="Pfam" id="PF19866">
    <property type="entry name" value="DUF6339"/>
    <property type="match status" value="1"/>
</dbReference>
<organism evidence="2 3">
    <name type="scientific">Oceanibacterium hippocampi</name>
    <dbReference type="NCBI Taxonomy" id="745714"/>
    <lineage>
        <taxon>Bacteria</taxon>
        <taxon>Pseudomonadati</taxon>
        <taxon>Pseudomonadota</taxon>
        <taxon>Alphaproteobacteria</taxon>
        <taxon>Sneathiellales</taxon>
        <taxon>Sneathiellaceae</taxon>
        <taxon>Oceanibacterium</taxon>
    </lineage>
</organism>
<dbReference type="AlphaFoldDB" id="A0A1Y5TZQ3"/>
<evidence type="ECO:0000313" key="3">
    <source>
        <dbReference type="Proteomes" id="UP000193200"/>
    </source>
</evidence>
<accession>A0A1Y5TZQ3</accession>
<dbReference type="InterPro" id="IPR045920">
    <property type="entry name" value="DUF6339"/>
</dbReference>
<keyword evidence="3" id="KW-1185">Reference proteome</keyword>
<dbReference type="EMBL" id="FWFR01000009">
    <property type="protein sequence ID" value="SLN77668.1"/>
    <property type="molecule type" value="Genomic_DNA"/>
</dbReference>
<protein>
    <submittedName>
        <fullName evidence="2">Uncharacterized protein</fullName>
    </submittedName>
</protein>
<reference evidence="2 3" key="1">
    <citation type="submission" date="2017-03" db="EMBL/GenBank/DDBJ databases">
        <authorList>
            <person name="Afonso C.L."/>
            <person name="Miller P.J."/>
            <person name="Scott M.A."/>
            <person name="Spackman E."/>
            <person name="Goraichik I."/>
            <person name="Dimitrov K.M."/>
            <person name="Suarez D.L."/>
            <person name="Swayne D.E."/>
        </authorList>
    </citation>
    <scope>NUCLEOTIDE SEQUENCE [LARGE SCALE GENOMIC DNA]</scope>
    <source>
        <strain evidence="2 3">CECT 7691</strain>
    </source>
</reference>
<gene>
    <name evidence="2" type="ORF">OCH7691_04496</name>
</gene>
<proteinExistence type="predicted"/>
<name>A0A1Y5TZQ3_9PROT</name>
<feature type="region of interest" description="Disordered" evidence="1">
    <location>
        <begin position="216"/>
        <end position="237"/>
    </location>
</feature>
<sequence>MELDRRLTEYEAWIWYAPSGGSVSPELVAEIQAKMTAIAKRHGYPGRASDRQKSAFDVEAAKWLAGHPQLASPELLRDDLWAFLSCIMLQELVVWRYSARQRARFAGGVRNTFQRLWMRGRTLDLGEMAGARRWHLLEGLSEDAMVQIFERASIASDARLARAIATGWLNTADRIGRERMEDVMRRATKLLRLRNQIIDLTFLPTEDLGQEVERAFTRSSEGIPQREDFAAASGRGP</sequence>
<dbReference type="InParanoid" id="A0A1Y5TZQ3"/>
<evidence type="ECO:0000313" key="2">
    <source>
        <dbReference type="EMBL" id="SLN77668.1"/>
    </source>
</evidence>
<dbReference type="Proteomes" id="UP000193200">
    <property type="component" value="Unassembled WGS sequence"/>
</dbReference>